<dbReference type="Gene3D" id="3.30.565.10">
    <property type="entry name" value="Histidine kinase-like ATPase, C-terminal domain"/>
    <property type="match status" value="1"/>
</dbReference>
<evidence type="ECO:0000313" key="6">
    <source>
        <dbReference type="Proteomes" id="UP000297948"/>
    </source>
</evidence>
<dbReference type="EMBL" id="SRID01000095">
    <property type="protein sequence ID" value="TGB10221.1"/>
    <property type="molecule type" value="Genomic_DNA"/>
</dbReference>
<dbReference type="GO" id="GO:0004197">
    <property type="term" value="F:cysteine-type endopeptidase activity"/>
    <property type="evidence" value="ECO:0007669"/>
    <property type="project" value="InterPro"/>
</dbReference>
<dbReference type="Pfam" id="PF00656">
    <property type="entry name" value="Peptidase_C14"/>
    <property type="match status" value="1"/>
</dbReference>
<evidence type="ECO:0000259" key="2">
    <source>
        <dbReference type="Pfam" id="PF00656"/>
    </source>
</evidence>
<dbReference type="InterPro" id="IPR029030">
    <property type="entry name" value="Caspase-like_dom_sf"/>
</dbReference>
<dbReference type="InterPro" id="IPR056506">
    <property type="entry name" value="iHD-CE"/>
</dbReference>
<dbReference type="Gene3D" id="3.40.50.1460">
    <property type="match status" value="1"/>
</dbReference>
<dbReference type="PANTHER" id="PTHR22576">
    <property type="entry name" value="MUCOSA ASSOCIATED LYMPHOID TISSUE LYMPHOMA TRANSLOCATION PROTEIN 1/PARACASPASE"/>
    <property type="match status" value="1"/>
</dbReference>
<dbReference type="Pfam" id="PF24401">
    <property type="entry name" value="iHD-CE"/>
    <property type="match status" value="1"/>
</dbReference>
<dbReference type="SUPFAM" id="SSF52129">
    <property type="entry name" value="Caspase-like"/>
    <property type="match status" value="1"/>
</dbReference>
<dbReference type="RefSeq" id="WP_135339179.1">
    <property type="nucleotide sequence ID" value="NZ_JBHLTX010000035.1"/>
</dbReference>
<evidence type="ECO:0008006" key="7">
    <source>
        <dbReference type="Google" id="ProtNLM"/>
    </source>
</evidence>
<dbReference type="SUPFAM" id="SSF55874">
    <property type="entry name" value="ATPase domain of HSP90 chaperone/DNA topoisomerase II/histidine kinase"/>
    <property type="match status" value="1"/>
</dbReference>
<feature type="compositionally biased region" description="Basic and acidic residues" evidence="1">
    <location>
        <begin position="1558"/>
        <end position="1567"/>
    </location>
</feature>
<evidence type="ECO:0000259" key="4">
    <source>
        <dbReference type="Pfam" id="PF24410"/>
    </source>
</evidence>
<proteinExistence type="predicted"/>
<dbReference type="Pfam" id="PF24410">
    <property type="entry name" value="wHTH-HSP90_Na-assoc"/>
    <property type="match status" value="2"/>
</dbReference>
<dbReference type="Proteomes" id="UP000297948">
    <property type="component" value="Unassembled WGS sequence"/>
</dbReference>
<keyword evidence="6" id="KW-1185">Reference proteome</keyword>
<dbReference type="PANTHER" id="PTHR22576:SF37">
    <property type="entry name" value="MUCOSA-ASSOCIATED LYMPHOID TISSUE LYMPHOMA TRANSLOCATION PROTEIN 1"/>
    <property type="match status" value="1"/>
</dbReference>
<dbReference type="OrthoDB" id="9802640at2"/>
<accession>A0A4Z0HAI3</accession>
<feature type="region of interest" description="Disordered" evidence="1">
    <location>
        <begin position="1555"/>
        <end position="1584"/>
    </location>
</feature>
<feature type="domain" description="Peptidase C14 caspase" evidence="2">
    <location>
        <begin position="3"/>
        <end position="210"/>
    </location>
</feature>
<comment type="caution">
    <text evidence="5">The sequence shown here is derived from an EMBL/GenBank/DDBJ whole genome shotgun (WGS) entry which is preliminary data.</text>
</comment>
<feature type="domain" description="wHTH-Hsp90 Na associated" evidence="4">
    <location>
        <begin position="1172"/>
        <end position="1223"/>
    </location>
</feature>
<dbReference type="InterPro" id="IPR036890">
    <property type="entry name" value="HATPase_C_sf"/>
</dbReference>
<organism evidence="5 6">
    <name type="scientific">Streptomyces palmae</name>
    <dbReference type="NCBI Taxonomy" id="1701085"/>
    <lineage>
        <taxon>Bacteria</taxon>
        <taxon>Bacillati</taxon>
        <taxon>Actinomycetota</taxon>
        <taxon>Actinomycetes</taxon>
        <taxon>Kitasatosporales</taxon>
        <taxon>Streptomycetaceae</taxon>
        <taxon>Streptomyces</taxon>
    </lineage>
</organism>
<dbReference type="InterPro" id="IPR011600">
    <property type="entry name" value="Pept_C14_caspase"/>
</dbReference>
<reference evidence="5 6" key="1">
    <citation type="submission" date="2019-03" db="EMBL/GenBank/DDBJ databases">
        <authorList>
            <person name="Gonzalez-Pimentel J.L."/>
        </authorList>
    </citation>
    <scope>NUCLEOTIDE SEQUENCE [LARGE SCALE GENOMIC DNA]</scope>
    <source>
        <strain evidence="5 6">JCM 31289</strain>
    </source>
</reference>
<sequence length="1584" mass="172569">MRRHRALLIGAGDYDDPAIPPLPFVREDLQRLASVLGERGFQTVEVPEARRGVTPNFVGGQVGRFLRDAKAGDTLLVLLSGHGGHFEGHDYLVPEDASFDVEPFAGSCVRIDWRKELEESEAAQVVFLIDACREGFERGDTMRSPGPAGWSDAKIHAALERKVAYVYACSTAQVALFVGPDEAVAEGVEVGTVPQESFSLFSRAVSDVVSGRPYALALAEFEEAVQQRIGQLHAAYRKSRPVQRVRVVTDIDKRGFTVFPGPVRDACRHPWLRAVAGHPAWERVDPELSAARELLKEESLALAERLAAAYESAAAALAGDPWHHGRLALRAHERAEFLTGKLGKDARLSPTEAALLALLPFVSQAFWAQEAARRIGALAGYPADRTPEGDAFHTFVRGHPRLDRRLRRLRQTGAGTDSARRILWWLFHRWLLQQPDVYAPQSLKELLEPPAADPERPAWIREALSGERLARFVKDQRTSPFTTPRAGELADQEQLAATTLHEHEVREPLVSCLAKTAHALAVDPVDLPEVIAEHLGISDSVDLAELHTTLDASRWTGSGAGRALTAVCGHPAVEIALQTHAQRVDALLRDINQAAAKAGHTLAPLAQLPPYANAGGVRPSGHTPANLSSGIRFHLAEDRVQELLMGEELYGDRGLAVRELYQNALDACRYREARTAYLERTGQRPARWTGLIEFVQGTDAAGRPYLECRDNGIGMGVSELSRTFSQGGARFVDLPEYVEEAADWAQLDPPVRLHPNSRFGIGVLSYFMLADEITVHTCRLGRDGRPGRLLKVTIAGPGNLFRIEDVGPGEWAGTHVRLHLTARAARRSALDQLAEVLWVAQYRVRVTHGSRTSEWEPGVLREDLAAAYSGSPGGPMRKLGRCFPSSHPDLWWTESNGMLLSDGLRAGDDPSSRAYPYGVIVNLHGPHRPELSVDRRRLLGYDAEYVRRIMRQALPSFAEVARRVLSRAWLQGMSRHLLSFADESLERAAAVGGTLSIAGEEVPLADLGYFPPDTLVLSGIYGRFPTQRDSRLLYLGLFPEPVLRWRLRALLAKGLGGPTGPGFPGPPALPMARPSDLHLLSEDCFDSVRSWELIGGGHYRLHMYLDGDALHLADFLGSLVNTYRWRSPAAELTVGEVFSRVQATGYPASQVVGRLGELGYRTPDLRGAGAATAEDMALLRSIGARGGWLEPGAVLGVPQISVSAARAGRSPAEAATRLADLGYQVPRHPYRDTPWSPEDAALLLGLWDREYAQYGPGPVEEPRLISTARIVTVAFRTSRSHASVIRLLGEAGFTPAAEAARLGPLRDDDTVLLSEGFPVDRPVPRGALVAIAQHLGRSVADVAARLAELGFQPPDRLPADDALRAEDAELVKQLTSHLYGWPAEDRPVDIFTLASVAGGPRRLPDVADWFEGLGYQVALDRELLAAVLPRELSALRRVGREGVHLFAVVPPELLLAAARATGRPLTAVARKLARLGLTIEPVPEELAAEYAMESLLSQVLDPAHPLDLESARARADLGPVSLRALLTVATRHGTTFREAARLATEIGMAHEAAEWFPEPERPAELDGGRTPSVGAPDGDALPAG</sequence>
<evidence type="ECO:0000256" key="1">
    <source>
        <dbReference type="SAM" id="MobiDB-lite"/>
    </source>
</evidence>
<dbReference type="GO" id="GO:0006508">
    <property type="term" value="P:proteolysis"/>
    <property type="evidence" value="ECO:0007669"/>
    <property type="project" value="InterPro"/>
</dbReference>
<name>A0A4Z0HAI3_9ACTN</name>
<protein>
    <recommendedName>
        <fullName evidence="7">Peptidase C14 caspase catalytic subunit p20</fullName>
    </recommendedName>
</protein>
<evidence type="ECO:0000313" key="5">
    <source>
        <dbReference type="EMBL" id="TGB10221.1"/>
    </source>
</evidence>
<feature type="domain" description="iHD-CE" evidence="3">
    <location>
        <begin position="271"/>
        <end position="620"/>
    </location>
</feature>
<feature type="domain" description="wHTH-Hsp90 Na associated" evidence="4">
    <location>
        <begin position="1305"/>
        <end position="1351"/>
    </location>
</feature>
<dbReference type="InterPro" id="IPR056507">
    <property type="entry name" value="wHTH-HSP90_Na-assoc"/>
</dbReference>
<dbReference type="InterPro" id="IPR052039">
    <property type="entry name" value="Caspase-related_regulators"/>
</dbReference>
<gene>
    <name evidence="5" type="ORF">E4099_13010</name>
</gene>
<evidence type="ECO:0000259" key="3">
    <source>
        <dbReference type="Pfam" id="PF24401"/>
    </source>
</evidence>